<dbReference type="InterPro" id="IPR002731">
    <property type="entry name" value="ATPase_BadF"/>
</dbReference>
<organism evidence="2 3">
    <name type="scientific">Rhodothermus marinus (strain ATCC 43812 / DSM 4252 / R-10)</name>
    <name type="common">Rhodothermus obamensis</name>
    <dbReference type="NCBI Taxonomy" id="518766"/>
    <lineage>
        <taxon>Bacteria</taxon>
        <taxon>Pseudomonadati</taxon>
        <taxon>Rhodothermota</taxon>
        <taxon>Rhodothermia</taxon>
        <taxon>Rhodothermales</taxon>
        <taxon>Rhodothermaceae</taxon>
        <taxon>Rhodothermus</taxon>
    </lineage>
</organism>
<dbReference type="OrthoDB" id="871343at2"/>
<evidence type="ECO:0000313" key="2">
    <source>
        <dbReference type="EMBL" id="ACY49663.1"/>
    </source>
</evidence>
<evidence type="ECO:0000313" key="3">
    <source>
        <dbReference type="Proteomes" id="UP000002221"/>
    </source>
</evidence>
<dbReference type="PANTHER" id="PTHR43190">
    <property type="entry name" value="N-ACETYL-D-GLUCOSAMINE KINASE"/>
    <property type="match status" value="1"/>
</dbReference>
<dbReference type="Pfam" id="PF01869">
    <property type="entry name" value="BcrAD_BadFG"/>
    <property type="match status" value="1"/>
</dbReference>
<dbReference type="eggNOG" id="COG2971">
    <property type="taxonomic scope" value="Bacteria"/>
</dbReference>
<feature type="domain" description="ATPase BadF/BadG/BcrA/BcrD type" evidence="1">
    <location>
        <begin position="10"/>
        <end position="300"/>
    </location>
</feature>
<dbReference type="Proteomes" id="UP000002221">
    <property type="component" value="Chromosome"/>
</dbReference>
<gene>
    <name evidence="2" type="ordered locus">Rmar_2794</name>
</gene>
<dbReference type="SUPFAM" id="SSF53067">
    <property type="entry name" value="Actin-like ATPase domain"/>
    <property type="match status" value="2"/>
</dbReference>
<dbReference type="Gene3D" id="3.30.420.40">
    <property type="match status" value="2"/>
</dbReference>
<dbReference type="InterPro" id="IPR052519">
    <property type="entry name" value="Euk-type_GlcNAc_Kinase"/>
</dbReference>
<dbReference type="STRING" id="518766.Rmar_2794"/>
<reference evidence="2 3" key="1">
    <citation type="journal article" date="2009" name="Stand. Genomic Sci.">
        <title>Complete genome sequence of Rhodothermus marinus type strain (R-10).</title>
        <authorList>
            <person name="Nolan M."/>
            <person name="Tindall B.J."/>
            <person name="Pomrenke H."/>
            <person name="Lapidus A."/>
            <person name="Copeland A."/>
            <person name="Glavina Del Rio T."/>
            <person name="Lucas S."/>
            <person name="Chen F."/>
            <person name="Tice H."/>
            <person name="Cheng J.F."/>
            <person name="Saunders E."/>
            <person name="Han C."/>
            <person name="Bruce D."/>
            <person name="Goodwin L."/>
            <person name="Chain P."/>
            <person name="Pitluck S."/>
            <person name="Ovchinikova G."/>
            <person name="Pati A."/>
            <person name="Ivanova N."/>
            <person name="Mavromatis K."/>
            <person name="Chen A."/>
            <person name="Palaniappan K."/>
            <person name="Land M."/>
            <person name="Hauser L."/>
            <person name="Chang Y.J."/>
            <person name="Jeffries C.D."/>
            <person name="Brettin T."/>
            <person name="Goker M."/>
            <person name="Bristow J."/>
            <person name="Eisen J.A."/>
            <person name="Markowitz V."/>
            <person name="Hugenholtz P."/>
            <person name="Kyrpides N.C."/>
            <person name="Klenk H.P."/>
            <person name="Detter J.C."/>
        </authorList>
    </citation>
    <scope>NUCLEOTIDE SEQUENCE [LARGE SCALE GENOMIC DNA]</scope>
    <source>
        <strain evidence="3">ATCC 43812 / DSM 4252 / R-10</strain>
    </source>
</reference>
<dbReference type="AlphaFoldDB" id="D0MH74"/>
<dbReference type="PANTHER" id="PTHR43190:SF3">
    <property type="entry name" value="N-ACETYL-D-GLUCOSAMINE KINASE"/>
    <property type="match status" value="1"/>
</dbReference>
<proteinExistence type="predicted"/>
<keyword evidence="3" id="KW-1185">Reference proteome</keyword>
<dbReference type="RefSeq" id="WP_012845273.1">
    <property type="nucleotide sequence ID" value="NC_013501.1"/>
</dbReference>
<accession>D0MH74</accession>
<dbReference type="InterPro" id="IPR043129">
    <property type="entry name" value="ATPase_NBD"/>
</dbReference>
<sequence length="314" mass="33893">MEHSAQSLLVGLDVGGSSTELLAVTPNARSAPVRLVGPGANLQRVGFEQTVAVLQELIEQALRHFPEVSVLSVCAGIAGCGRLKDQELLARRLQQVLGDGGRTVQVRVVHDAEIALEAAFEGDSGVVVVAGTGSVILARTLQGRIEVAGGWGYLLGDEGSGFAIARAGLQAVTHAIDGGPSTRLQALLAERFHLSERDAIIHRVYQERWPLQQFAPVVLEAAREGDPVARRIVDDQVARLVEQVGWLLQRLGDDVAPRMALAGGLMNEPFYVARLREQLARRWPDWSVEVQRRRPVEGALQLARRLLATGVGSE</sequence>
<dbReference type="CDD" id="cd24007">
    <property type="entry name" value="ASKHA_NBD_eukNAGK-like"/>
    <property type="match status" value="1"/>
</dbReference>
<dbReference type="HOGENOM" id="CLU_016274_1_1_10"/>
<dbReference type="KEGG" id="rmr:Rmar_2794"/>
<protein>
    <submittedName>
        <fullName evidence="2">ATPase BadF/BadG/BcrA/BcrD type</fullName>
    </submittedName>
</protein>
<dbReference type="EMBL" id="CP001807">
    <property type="protein sequence ID" value="ACY49663.1"/>
    <property type="molecule type" value="Genomic_DNA"/>
</dbReference>
<evidence type="ECO:0000259" key="1">
    <source>
        <dbReference type="Pfam" id="PF01869"/>
    </source>
</evidence>
<name>D0MH74_RHOM4</name>